<dbReference type="GO" id="GO:0051539">
    <property type="term" value="F:4 iron, 4 sulfur cluster binding"/>
    <property type="evidence" value="ECO:0007669"/>
    <property type="project" value="UniProtKB-KW"/>
</dbReference>
<evidence type="ECO:0000313" key="8">
    <source>
        <dbReference type="EMBL" id="RKF13354.1"/>
    </source>
</evidence>
<feature type="binding site" evidence="6">
    <location>
        <position position="268"/>
    </location>
    <ligand>
        <name>S-adenosyl-L-methionine</name>
        <dbReference type="ChEBI" id="CHEBI:59789"/>
    </ligand>
</feature>
<evidence type="ECO:0000256" key="5">
    <source>
        <dbReference type="ARBA" id="ARBA00023014"/>
    </source>
</evidence>
<dbReference type="PROSITE" id="PS01230">
    <property type="entry name" value="TRMA_1"/>
    <property type="match status" value="1"/>
</dbReference>
<reference evidence="8 9" key="1">
    <citation type="submission" date="2018-09" db="EMBL/GenBank/DDBJ databases">
        <title>Roseovarius spongiae sp. nov., isolated from a marine sponge.</title>
        <authorList>
            <person name="Zhuang L."/>
            <person name="Luo L."/>
        </authorList>
    </citation>
    <scope>NUCLEOTIDE SEQUENCE [LARGE SCALE GENOMIC DNA]</scope>
    <source>
        <strain evidence="8 9">HN-E21</strain>
    </source>
</reference>
<feature type="active site" evidence="7">
    <location>
        <position position="362"/>
    </location>
</feature>
<dbReference type="InterPro" id="IPR012340">
    <property type="entry name" value="NA-bd_OB-fold"/>
</dbReference>
<dbReference type="Gene3D" id="3.40.50.150">
    <property type="entry name" value="Vaccinia Virus protein VP39"/>
    <property type="match status" value="1"/>
</dbReference>
<dbReference type="PROSITE" id="PS51687">
    <property type="entry name" value="SAM_MT_RNA_M5U"/>
    <property type="match status" value="1"/>
</dbReference>
<dbReference type="PANTHER" id="PTHR11061">
    <property type="entry name" value="RNA M5U METHYLTRANSFERASE"/>
    <property type="match status" value="1"/>
</dbReference>
<comment type="caution">
    <text evidence="8">The sequence shown here is derived from an EMBL/GenBank/DDBJ whole genome shotgun (WGS) entry which is preliminary data.</text>
</comment>
<keyword evidence="1" id="KW-0479">Metal-binding</keyword>
<dbReference type="InterPro" id="IPR010280">
    <property type="entry name" value="U5_MeTrfase_fam"/>
</dbReference>
<feature type="binding site" evidence="6">
    <location>
        <position position="288"/>
    </location>
    <ligand>
        <name>S-adenosyl-L-methionine</name>
        <dbReference type="ChEBI" id="CHEBI:59789"/>
    </ligand>
</feature>
<dbReference type="GO" id="GO:0070041">
    <property type="term" value="F:rRNA (uridine-C5-)-methyltransferase activity"/>
    <property type="evidence" value="ECO:0007669"/>
    <property type="project" value="TreeGrafter"/>
</dbReference>
<feature type="active site" description="Nucleophile" evidence="6">
    <location>
        <position position="362"/>
    </location>
</feature>
<gene>
    <name evidence="8" type="ORF">D6850_13690</name>
</gene>
<dbReference type="Gene3D" id="2.40.50.140">
    <property type="entry name" value="Nucleic acid-binding proteins"/>
    <property type="match status" value="1"/>
</dbReference>
<keyword evidence="1" id="KW-0408">Iron</keyword>
<evidence type="ECO:0000256" key="7">
    <source>
        <dbReference type="PROSITE-ProRule" id="PRU10015"/>
    </source>
</evidence>
<keyword evidence="4 6" id="KW-0949">S-adenosyl-L-methionine</keyword>
<evidence type="ECO:0000256" key="3">
    <source>
        <dbReference type="ARBA" id="ARBA00022679"/>
    </source>
</evidence>
<sequence>MSTHTILRLGHQGDGIAEGPIFAPLTLPGEVVSGALVGQRLTDIRIETPSETRVTPPCRHFKSCGGCQLQHASDDFVAEWKVDVVRSALAAHDLKADFAPVATSPAQARRRATLAARRTKKGAMAGFHAKGSDVIVEILDCQLLHPDLMRALPVAEALARACASRKGALDVAACLSEGGLDVQVTGGRPLDGPLRVSLAQLADAHDLARLTYGDETVVTRRAPAQVFGAASVVPPSGAFLQATREGEAALLAEVMETTEGAARIVDLFAGCGTFALPLAQSAQVHAVEGDAAMIAALDAGWRNAQGLKRVTTEARDLFRNPLLSDELAAFDAAVIDPPRAGAEAQVAELARTHIPRIAYVSCNPVSFARDAATLALAGYTIERVRVVDQFRWSAHVELAARFVLTAA</sequence>
<keyword evidence="3 6" id="KW-0808">Transferase</keyword>
<keyword evidence="5" id="KW-0411">Iron-sulfur</keyword>
<dbReference type="SUPFAM" id="SSF53335">
    <property type="entry name" value="S-adenosyl-L-methionine-dependent methyltransferases"/>
    <property type="match status" value="1"/>
</dbReference>
<feature type="binding site" evidence="6">
    <location>
        <position position="336"/>
    </location>
    <ligand>
        <name>S-adenosyl-L-methionine</name>
        <dbReference type="ChEBI" id="CHEBI:59789"/>
    </ligand>
</feature>
<dbReference type="Gene3D" id="2.40.50.1070">
    <property type="match status" value="1"/>
</dbReference>
<dbReference type="InterPro" id="IPR029063">
    <property type="entry name" value="SAM-dependent_MTases_sf"/>
</dbReference>
<keyword evidence="9" id="KW-1185">Reference proteome</keyword>
<evidence type="ECO:0000256" key="4">
    <source>
        <dbReference type="ARBA" id="ARBA00022691"/>
    </source>
</evidence>
<evidence type="ECO:0000313" key="9">
    <source>
        <dbReference type="Proteomes" id="UP000281128"/>
    </source>
</evidence>
<dbReference type="AlphaFoldDB" id="A0A3A8B806"/>
<dbReference type="PANTHER" id="PTHR11061:SF49">
    <property type="entry name" value="23S RRNA (URACIL(1939)-C(5))-METHYLTRANSFERASE RLMD"/>
    <property type="match status" value="1"/>
</dbReference>
<dbReference type="Pfam" id="PF05958">
    <property type="entry name" value="tRNA_U5-meth_tr"/>
    <property type="match status" value="1"/>
</dbReference>
<protein>
    <submittedName>
        <fullName evidence="8">Class I SAM-dependent RNA methyltransferase</fullName>
    </submittedName>
</protein>
<keyword evidence="2 6" id="KW-0489">Methyltransferase</keyword>
<dbReference type="CDD" id="cd02440">
    <property type="entry name" value="AdoMet_MTases"/>
    <property type="match status" value="1"/>
</dbReference>
<evidence type="ECO:0000256" key="6">
    <source>
        <dbReference type="PROSITE-ProRule" id="PRU01024"/>
    </source>
</evidence>
<name>A0A3A8B806_9RHOB</name>
<evidence type="ECO:0000256" key="2">
    <source>
        <dbReference type="ARBA" id="ARBA00022603"/>
    </source>
</evidence>
<feature type="binding site" evidence="6">
    <location>
        <position position="241"/>
    </location>
    <ligand>
        <name>S-adenosyl-L-methionine</name>
        <dbReference type="ChEBI" id="CHEBI:59789"/>
    </ligand>
</feature>
<organism evidence="8 9">
    <name type="scientific">Roseovarius spongiae</name>
    <dbReference type="NCBI Taxonomy" id="2320272"/>
    <lineage>
        <taxon>Bacteria</taxon>
        <taxon>Pseudomonadati</taxon>
        <taxon>Pseudomonadota</taxon>
        <taxon>Alphaproteobacteria</taxon>
        <taxon>Rhodobacterales</taxon>
        <taxon>Roseobacteraceae</taxon>
        <taxon>Roseovarius</taxon>
    </lineage>
</organism>
<dbReference type="OrthoDB" id="9804590at2"/>
<accession>A0A3A8B806</accession>
<dbReference type="RefSeq" id="WP_121167928.1">
    <property type="nucleotide sequence ID" value="NZ_RAPE01000004.1"/>
</dbReference>
<keyword evidence="1" id="KW-0004">4Fe-4S</keyword>
<dbReference type="EMBL" id="RAPE01000004">
    <property type="protein sequence ID" value="RKF13354.1"/>
    <property type="molecule type" value="Genomic_DNA"/>
</dbReference>
<comment type="similarity">
    <text evidence="6">Belongs to the class I-like SAM-binding methyltransferase superfamily. RNA M5U methyltransferase family.</text>
</comment>
<dbReference type="GO" id="GO:0070475">
    <property type="term" value="P:rRNA base methylation"/>
    <property type="evidence" value="ECO:0007669"/>
    <property type="project" value="TreeGrafter"/>
</dbReference>
<dbReference type="InterPro" id="IPR030390">
    <property type="entry name" value="MeTrfase_TrmA_AS"/>
</dbReference>
<dbReference type="Proteomes" id="UP000281128">
    <property type="component" value="Unassembled WGS sequence"/>
</dbReference>
<evidence type="ECO:0000256" key="1">
    <source>
        <dbReference type="ARBA" id="ARBA00022485"/>
    </source>
</evidence>
<proteinExistence type="inferred from homology"/>